<dbReference type="AlphaFoldDB" id="A0A1N7RQ53"/>
<dbReference type="EMBL" id="CYGY02000011">
    <property type="protein sequence ID" value="SIT37179.1"/>
    <property type="molecule type" value="Genomic_DNA"/>
</dbReference>
<accession>A0A1N7RQ53</accession>
<reference evidence="1" key="1">
    <citation type="submission" date="2016-12" db="EMBL/GenBank/DDBJ databases">
        <authorList>
            <person name="Moulin L."/>
        </authorList>
    </citation>
    <scope>NUCLEOTIDE SEQUENCE [LARGE SCALE GENOMIC DNA]</scope>
    <source>
        <strain evidence="1">STM 7183</strain>
    </source>
</reference>
<evidence type="ECO:0000313" key="1">
    <source>
        <dbReference type="EMBL" id="SIT37179.1"/>
    </source>
</evidence>
<proteinExistence type="predicted"/>
<comment type="caution">
    <text evidence="1">The sequence shown here is derived from an EMBL/GenBank/DDBJ whole genome shotgun (WGS) entry which is preliminary data.</text>
</comment>
<sequence length="84" mass="9403">MEHSGERQLTADWSSVARERVTGKHLLASDCWQQDRRGKLAAHGIGTTEPMAMNMATFAGNSVSLRSIAFCRKAMKRDLQSPRR</sequence>
<keyword evidence="2" id="KW-1185">Reference proteome</keyword>
<gene>
    <name evidence="1" type="ORF">BN2476_110143</name>
</gene>
<protein>
    <submittedName>
        <fullName evidence="1">Uncharacterized protein</fullName>
    </submittedName>
</protein>
<evidence type="ECO:0000313" key="2">
    <source>
        <dbReference type="Proteomes" id="UP000195569"/>
    </source>
</evidence>
<dbReference type="Proteomes" id="UP000195569">
    <property type="component" value="Unassembled WGS sequence"/>
</dbReference>
<name>A0A1N7RQ53_9BURK</name>
<organism evidence="1 2">
    <name type="scientific">Paraburkholderia piptadeniae</name>
    <dbReference type="NCBI Taxonomy" id="1701573"/>
    <lineage>
        <taxon>Bacteria</taxon>
        <taxon>Pseudomonadati</taxon>
        <taxon>Pseudomonadota</taxon>
        <taxon>Betaproteobacteria</taxon>
        <taxon>Burkholderiales</taxon>
        <taxon>Burkholderiaceae</taxon>
        <taxon>Paraburkholderia</taxon>
    </lineage>
</organism>